<gene>
    <name evidence="2" type="ORF">P5673_018709</name>
</gene>
<dbReference type="Proteomes" id="UP001249851">
    <property type="component" value="Unassembled WGS sequence"/>
</dbReference>
<dbReference type="InterPro" id="IPR029526">
    <property type="entry name" value="PGBD"/>
</dbReference>
<name>A0AAD9QD11_ACRCE</name>
<comment type="caution">
    <text evidence="2">The sequence shown here is derived from an EMBL/GenBank/DDBJ whole genome shotgun (WGS) entry which is preliminary data.</text>
</comment>
<sequence length="129" mass="15370">MQLRDRVTVEYIDNFFTSVPPFQELKESSIIVVGKEYPNALQDKSLLNSLLFLPCPPYAVNFKKNMDAFDRQEQLVRNYAIDRKPMRWWERMFVNFLDAIMMNAYIIYKENFKMNMAATQNPSNQLEQI</sequence>
<dbReference type="PANTHER" id="PTHR46599:SF3">
    <property type="entry name" value="PIGGYBAC TRANSPOSABLE ELEMENT-DERIVED PROTEIN 4"/>
    <property type="match status" value="1"/>
</dbReference>
<dbReference type="EMBL" id="JARQWQ010000042">
    <property type="protein sequence ID" value="KAK2559064.1"/>
    <property type="molecule type" value="Genomic_DNA"/>
</dbReference>
<dbReference type="AlphaFoldDB" id="A0AAD9QD11"/>
<feature type="domain" description="PiggyBac transposable element-derived protein" evidence="1">
    <location>
        <begin position="56"/>
        <end position="105"/>
    </location>
</feature>
<reference evidence="2" key="2">
    <citation type="journal article" date="2023" name="Science">
        <title>Genomic signatures of disease resistance in endangered staghorn corals.</title>
        <authorList>
            <person name="Vollmer S.V."/>
            <person name="Selwyn J.D."/>
            <person name="Despard B.A."/>
            <person name="Roesel C.L."/>
        </authorList>
    </citation>
    <scope>NUCLEOTIDE SEQUENCE</scope>
    <source>
        <strain evidence="2">K2</strain>
    </source>
</reference>
<accession>A0AAD9QD11</accession>
<proteinExistence type="predicted"/>
<keyword evidence="3" id="KW-1185">Reference proteome</keyword>
<evidence type="ECO:0000313" key="3">
    <source>
        <dbReference type="Proteomes" id="UP001249851"/>
    </source>
</evidence>
<protein>
    <recommendedName>
        <fullName evidence="1">PiggyBac transposable element-derived protein domain-containing protein</fullName>
    </recommendedName>
</protein>
<evidence type="ECO:0000259" key="1">
    <source>
        <dbReference type="Pfam" id="PF13843"/>
    </source>
</evidence>
<organism evidence="2 3">
    <name type="scientific">Acropora cervicornis</name>
    <name type="common">Staghorn coral</name>
    <dbReference type="NCBI Taxonomy" id="6130"/>
    <lineage>
        <taxon>Eukaryota</taxon>
        <taxon>Metazoa</taxon>
        <taxon>Cnidaria</taxon>
        <taxon>Anthozoa</taxon>
        <taxon>Hexacorallia</taxon>
        <taxon>Scleractinia</taxon>
        <taxon>Astrocoeniina</taxon>
        <taxon>Acroporidae</taxon>
        <taxon>Acropora</taxon>
    </lineage>
</organism>
<evidence type="ECO:0000313" key="2">
    <source>
        <dbReference type="EMBL" id="KAK2559064.1"/>
    </source>
</evidence>
<dbReference type="Pfam" id="PF13843">
    <property type="entry name" value="DDE_Tnp_1_7"/>
    <property type="match status" value="1"/>
</dbReference>
<reference evidence="2" key="1">
    <citation type="journal article" date="2023" name="G3 (Bethesda)">
        <title>Whole genome assembly and annotation of the endangered Caribbean coral Acropora cervicornis.</title>
        <authorList>
            <person name="Selwyn J.D."/>
            <person name="Vollmer S.V."/>
        </authorList>
    </citation>
    <scope>NUCLEOTIDE SEQUENCE</scope>
    <source>
        <strain evidence="2">K2</strain>
    </source>
</reference>
<dbReference type="PANTHER" id="PTHR46599">
    <property type="entry name" value="PIGGYBAC TRANSPOSABLE ELEMENT-DERIVED PROTEIN 4"/>
    <property type="match status" value="1"/>
</dbReference>